<dbReference type="STRING" id="189381.GCA_900166615_01955"/>
<dbReference type="PANTHER" id="PTHR38435">
    <property type="match status" value="1"/>
</dbReference>
<dbReference type="PANTHER" id="PTHR38435:SF2">
    <property type="entry name" value="DUF871 DOMAIN-CONTAINING PROTEIN"/>
    <property type="match status" value="1"/>
</dbReference>
<dbReference type="PATRIC" id="fig|189381.12.peg.4072"/>
<dbReference type="RefSeq" id="WP_053429009.1">
    <property type="nucleotide sequence ID" value="NZ_LGUE01000005.1"/>
</dbReference>
<dbReference type="Pfam" id="PF19200">
    <property type="entry name" value="MupG_N"/>
    <property type="match status" value="1"/>
</dbReference>
<keyword evidence="4" id="KW-1185">Reference proteome</keyword>
<reference evidence="4" key="1">
    <citation type="submission" date="2015-07" db="EMBL/GenBank/DDBJ databases">
        <title>Fjat-14235 jcm11544.</title>
        <authorList>
            <person name="Liu B."/>
            <person name="Wang J."/>
            <person name="Zhu Y."/>
            <person name="Liu G."/>
            <person name="Chen Q."/>
            <person name="Chen Z."/>
            <person name="Lan J."/>
            <person name="Che J."/>
            <person name="Ge C."/>
            <person name="Shi H."/>
            <person name="Pan Z."/>
            <person name="Liu X."/>
        </authorList>
    </citation>
    <scope>NUCLEOTIDE SEQUENCE [LARGE SCALE GENOMIC DNA]</scope>
    <source>
        <strain evidence="4">JCM 11544</strain>
    </source>
</reference>
<evidence type="ECO:0000259" key="2">
    <source>
        <dbReference type="Pfam" id="PF19200"/>
    </source>
</evidence>
<feature type="domain" description="6-phospho-N-acetylmuramidase C-terminal" evidence="1">
    <location>
        <begin position="243"/>
        <end position="334"/>
    </location>
</feature>
<evidence type="ECO:0000259" key="1">
    <source>
        <dbReference type="Pfam" id="PF05913"/>
    </source>
</evidence>
<dbReference type="Gene3D" id="3.20.20.70">
    <property type="entry name" value="Aldolase class I"/>
    <property type="match status" value="1"/>
</dbReference>
<organism evidence="3 4">
    <name type="scientific">Rossellomorea marisflavi</name>
    <dbReference type="NCBI Taxonomy" id="189381"/>
    <lineage>
        <taxon>Bacteria</taxon>
        <taxon>Bacillati</taxon>
        <taxon>Bacillota</taxon>
        <taxon>Bacilli</taxon>
        <taxon>Bacillales</taxon>
        <taxon>Bacillaceae</taxon>
        <taxon>Rossellomorea</taxon>
    </lineage>
</organism>
<feature type="domain" description="6-phospho-N-acetylmuramidase N-terminal" evidence="2">
    <location>
        <begin position="2"/>
        <end position="224"/>
    </location>
</feature>
<dbReference type="InterPro" id="IPR017853">
    <property type="entry name" value="GH"/>
</dbReference>
<protein>
    <recommendedName>
        <fullName evidence="5">DUF871 domain-containing protein</fullName>
    </recommendedName>
</protein>
<sequence>MIGISIYLSDPRAEERIIRASAMGIKQAFTSFHIPEEPAGQERIRQLLSLFHDEGFEVFADVSRQTPEMLGLTCFREMRSLGVTALRLDDGFSREDVEHLSHHFKLAINASTVRKEEVEEWLGMGIDPFALIAWHNFYPRKETGISTAFFRSQQEMFDTFGIPVYAFVPGDEERRGPLFQGLPTLEDHRHGDPYVHAAGLFHEGVSGVFIGDPGWSPDLLNHLHELDGNGIITLSYEGSGEVEGEYALRPDPGRDVLRIMNTRTATGVSPEACIERTPGAITRDNDDYGRYRGEMGIVLHPLEADPSVNVVGWVHERHMPLLALLKPSQRIRLKKQL</sequence>
<gene>
    <name evidence="3" type="ORF">AF331_15495</name>
</gene>
<proteinExistence type="predicted"/>
<dbReference type="InterPro" id="IPR029000">
    <property type="entry name" value="Cyclophilin-like_dom_sf"/>
</dbReference>
<dbReference type="InterPro" id="IPR008589">
    <property type="entry name" value="MupG"/>
</dbReference>
<dbReference type="EMBL" id="LGUE01000005">
    <property type="protein sequence ID" value="KON83589.1"/>
    <property type="molecule type" value="Genomic_DNA"/>
</dbReference>
<dbReference type="InterPro" id="IPR013785">
    <property type="entry name" value="Aldolase_TIM"/>
</dbReference>
<evidence type="ECO:0000313" key="3">
    <source>
        <dbReference type="EMBL" id="KON83589.1"/>
    </source>
</evidence>
<comment type="caution">
    <text evidence="3">The sequence shown here is derived from an EMBL/GenBank/DDBJ whole genome shotgun (WGS) entry which is preliminary data.</text>
</comment>
<dbReference type="Gene3D" id="2.40.100.10">
    <property type="entry name" value="Cyclophilin-like"/>
    <property type="match status" value="1"/>
</dbReference>
<dbReference type="Pfam" id="PF05913">
    <property type="entry name" value="MupG_C"/>
    <property type="match status" value="1"/>
</dbReference>
<evidence type="ECO:0000313" key="4">
    <source>
        <dbReference type="Proteomes" id="UP000037405"/>
    </source>
</evidence>
<dbReference type="AlphaFoldDB" id="A0A0M0G1B4"/>
<dbReference type="OrthoDB" id="5809921at2"/>
<accession>A0A0M0G1B4</accession>
<dbReference type="SUPFAM" id="SSF50891">
    <property type="entry name" value="Cyclophilin-like"/>
    <property type="match status" value="1"/>
</dbReference>
<dbReference type="SUPFAM" id="SSF51445">
    <property type="entry name" value="(Trans)glycosidases"/>
    <property type="match status" value="1"/>
</dbReference>
<dbReference type="InterPro" id="IPR043797">
    <property type="entry name" value="MupG_N"/>
</dbReference>
<dbReference type="Proteomes" id="UP000037405">
    <property type="component" value="Unassembled WGS sequence"/>
</dbReference>
<name>A0A0M0G1B4_9BACI</name>
<dbReference type="InterPro" id="IPR043894">
    <property type="entry name" value="MupG_C"/>
</dbReference>
<evidence type="ECO:0008006" key="5">
    <source>
        <dbReference type="Google" id="ProtNLM"/>
    </source>
</evidence>